<protein>
    <submittedName>
        <fullName evidence="1">Uncharacterized protein</fullName>
    </submittedName>
</protein>
<organism evidence="1 2">
    <name type="scientific">Dendrobium thyrsiflorum</name>
    <name type="common">Pinecone-like raceme dendrobium</name>
    <name type="synonym">Orchid</name>
    <dbReference type="NCBI Taxonomy" id="117978"/>
    <lineage>
        <taxon>Eukaryota</taxon>
        <taxon>Viridiplantae</taxon>
        <taxon>Streptophyta</taxon>
        <taxon>Embryophyta</taxon>
        <taxon>Tracheophyta</taxon>
        <taxon>Spermatophyta</taxon>
        <taxon>Magnoliopsida</taxon>
        <taxon>Liliopsida</taxon>
        <taxon>Asparagales</taxon>
        <taxon>Orchidaceae</taxon>
        <taxon>Epidendroideae</taxon>
        <taxon>Malaxideae</taxon>
        <taxon>Dendrobiinae</taxon>
        <taxon>Dendrobium</taxon>
    </lineage>
</organism>
<gene>
    <name evidence="1" type="ORF">M5K25_012633</name>
</gene>
<name>A0ABD0UY13_DENTH</name>
<reference evidence="1 2" key="1">
    <citation type="journal article" date="2024" name="Plant Biotechnol. J.">
        <title>Dendrobium thyrsiflorum genome and its molecular insights into genes involved in important horticultural traits.</title>
        <authorList>
            <person name="Chen B."/>
            <person name="Wang J.Y."/>
            <person name="Zheng P.J."/>
            <person name="Li K.L."/>
            <person name="Liang Y.M."/>
            <person name="Chen X.F."/>
            <person name="Zhang C."/>
            <person name="Zhao X."/>
            <person name="He X."/>
            <person name="Zhang G.Q."/>
            <person name="Liu Z.J."/>
            <person name="Xu Q."/>
        </authorList>
    </citation>
    <scope>NUCLEOTIDE SEQUENCE [LARGE SCALE GENOMIC DNA]</scope>
    <source>
        <strain evidence="1">GZMU011</strain>
    </source>
</reference>
<evidence type="ECO:0000313" key="2">
    <source>
        <dbReference type="Proteomes" id="UP001552299"/>
    </source>
</evidence>
<sequence>MVSFGGKTIRSEGPGHNYLLVVSFGDEPPVRGHTVQRSHHSNSAAMQNMPDLQIPAPSKPSQIPASPCGISKGLPPLPDWGFPQTVAYLGANQIPCCKTVASHSTHDVRVVQLALN</sequence>
<keyword evidence="2" id="KW-1185">Reference proteome</keyword>
<dbReference type="Proteomes" id="UP001552299">
    <property type="component" value="Unassembled WGS sequence"/>
</dbReference>
<proteinExistence type="predicted"/>
<dbReference type="AlphaFoldDB" id="A0ABD0UY13"/>
<accession>A0ABD0UY13</accession>
<comment type="caution">
    <text evidence="1">The sequence shown here is derived from an EMBL/GenBank/DDBJ whole genome shotgun (WGS) entry which is preliminary data.</text>
</comment>
<evidence type="ECO:0000313" key="1">
    <source>
        <dbReference type="EMBL" id="KAL0917564.1"/>
    </source>
</evidence>
<dbReference type="EMBL" id="JANQDX010000010">
    <property type="protein sequence ID" value="KAL0917564.1"/>
    <property type="molecule type" value="Genomic_DNA"/>
</dbReference>